<dbReference type="OrthoDB" id="8210607at2"/>
<reference evidence="16 17" key="1">
    <citation type="submission" date="2018-11" db="EMBL/GenBank/DDBJ databases">
        <title>Photobacterium sp. BEI247 sp. nov., a marine bacterium isolated from Yongle Blue Hole in the South China Sea.</title>
        <authorList>
            <person name="Wang X."/>
        </authorList>
    </citation>
    <scope>NUCLEOTIDE SEQUENCE [LARGE SCALE GENOMIC DNA]</scope>
    <source>
        <strain evidence="17">BEI247</strain>
    </source>
</reference>
<evidence type="ECO:0000256" key="9">
    <source>
        <dbReference type="ARBA" id="ARBA00031996"/>
    </source>
</evidence>
<keyword evidence="7" id="KW-0259">Enterobactin biosynthesis</keyword>
<evidence type="ECO:0000256" key="13">
    <source>
        <dbReference type="PIRSR" id="PIRSR603542-2"/>
    </source>
</evidence>
<dbReference type="InterPro" id="IPR041354">
    <property type="entry name" value="4PPT_N"/>
</dbReference>
<keyword evidence="13" id="KW-0460">Magnesium</keyword>
<sequence>MSSFLSQPQTVDIPDFKGICYQCDFSLEQFSLSAFQQLAISMPDSLRSAVSKRQAEFLAGRYLAKIILTQMSLPQVEVAIGHNRAPVWPEGVIGTISHHQSKAICAIQHSTGAGDGIGIDTERLIANDMVEGVCSTIICSRENALIMPLSGSQSLWLTVIFSAKESLFKALYRQVQRYFDFLDAEVIAIEQQSMTLKLLTQLTPELSAGRTFKVHYRISGNEVLTFVQATTNTERLVTI</sequence>
<proteinExistence type="inferred from homology"/>
<evidence type="ECO:0000256" key="8">
    <source>
        <dbReference type="ARBA" id="ARBA00029894"/>
    </source>
</evidence>
<evidence type="ECO:0000256" key="1">
    <source>
        <dbReference type="ARBA" id="ARBA00003937"/>
    </source>
</evidence>
<dbReference type="GO" id="GO:0009239">
    <property type="term" value="P:enterobactin biosynthetic process"/>
    <property type="evidence" value="ECO:0007669"/>
    <property type="project" value="UniProtKB-UniPathway"/>
</dbReference>
<comment type="pathway">
    <text evidence="2">Siderophore biosynthesis; enterobactin biosynthesis.</text>
</comment>
<keyword evidence="13" id="KW-0479">Metal-binding</keyword>
<dbReference type="Gene3D" id="3.90.470.20">
    <property type="entry name" value="4'-phosphopantetheinyl transferase domain"/>
    <property type="match status" value="1"/>
</dbReference>
<dbReference type="GO" id="GO:0008897">
    <property type="term" value="F:holo-[acyl-carrier-protein] synthase activity"/>
    <property type="evidence" value="ECO:0007669"/>
    <property type="project" value="InterPro"/>
</dbReference>
<keyword evidence="17" id="KW-1185">Reference proteome</keyword>
<evidence type="ECO:0000256" key="11">
    <source>
        <dbReference type="ARBA" id="ARBA00049191"/>
    </source>
</evidence>
<dbReference type="SUPFAM" id="SSF56214">
    <property type="entry name" value="4'-phosphopantetheinyl transferase"/>
    <property type="match status" value="1"/>
</dbReference>
<dbReference type="Pfam" id="PF17837">
    <property type="entry name" value="4PPT_N"/>
    <property type="match status" value="1"/>
</dbReference>
<feature type="binding site" evidence="13">
    <location>
        <position position="122"/>
    </location>
    <ligand>
        <name>Mg(2+)</name>
        <dbReference type="ChEBI" id="CHEBI:18420"/>
    </ligand>
</feature>
<dbReference type="GO" id="GO:0005886">
    <property type="term" value="C:plasma membrane"/>
    <property type="evidence" value="ECO:0007669"/>
    <property type="project" value="TreeGrafter"/>
</dbReference>
<gene>
    <name evidence="16" type="ORF">EDI28_20485</name>
</gene>
<feature type="binding site" evidence="12">
    <location>
        <begin position="97"/>
        <end position="98"/>
    </location>
    <ligand>
        <name>CoA</name>
        <dbReference type="ChEBI" id="CHEBI:57287"/>
    </ligand>
</feature>
<evidence type="ECO:0000256" key="5">
    <source>
        <dbReference type="ARBA" id="ARBA00019087"/>
    </source>
</evidence>
<feature type="binding site" evidence="12">
    <location>
        <position position="165"/>
    </location>
    <ligand>
        <name>CoA</name>
        <dbReference type="ChEBI" id="CHEBI:57287"/>
    </ligand>
</feature>
<evidence type="ECO:0000313" key="17">
    <source>
        <dbReference type="Proteomes" id="UP000287563"/>
    </source>
</evidence>
<name>A0A444JKV7_9GAMM</name>
<evidence type="ECO:0000256" key="7">
    <source>
        <dbReference type="ARBA" id="ARBA00023191"/>
    </source>
</evidence>
<dbReference type="Pfam" id="PF01648">
    <property type="entry name" value="ACPS"/>
    <property type="match status" value="1"/>
</dbReference>
<evidence type="ECO:0000256" key="2">
    <source>
        <dbReference type="ARBA" id="ARBA00004993"/>
    </source>
</evidence>
<accession>A0A444JKV7</accession>
<comment type="similarity">
    <text evidence="3">Belongs to the P-Pant transferase superfamily. EntD family.</text>
</comment>
<feature type="binding site" evidence="12">
    <location>
        <position position="120"/>
    </location>
    <ligand>
        <name>CoA</name>
        <dbReference type="ChEBI" id="CHEBI:57287"/>
    </ligand>
</feature>
<dbReference type="PANTHER" id="PTHR38096:SF1">
    <property type="entry name" value="ENTEROBACTIN SYNTHASE COMPONENT D"/>
    <property type="match status" value="1"/>
</dbReference>
<comment type="catalytic activity">
    <reaction evidence="11">
        <text>apo-[peptidyl-carrier protein] + CoA = holo-[peptidyl-carrier protein] + adenosine 3',5'-bisphosphate + H(+)</text>
        <dbReference type="Rhea" id="RHEA:46228"/>
        <dbReference type="Rhea" id="RHEA-COMP:11479"/>
        <dbReference type="Rhea" id="RHEA-COMP:11480"/>
        <dbReference type="ChEBI" id="CHEBI:15378"/>
        <dbReference type="ChEBI" id="CHEBI:29999"/>
        <dbReference type="ChEBI" id="CHEBI:57287"/>
        <dbReference type="ChEBI" id="CHEBI:58343"/>
        <dbReference type="ChEBI" id="CHEBI:64479"/>
    </reaction>
</comment>
<comment type="subunit">
    <text evidence="4">EntB, EntD, EntE, and EntF form a multienzyme complex called enterobactin synthase.</text>
</comment>
<comment type="cofactor">
    <cofactor evidence="13">
        <name>Mg(2+)</name>
        <dbReference type="ChEBI" id="CHEBI:18420"/>
    </cofactor>
</comment>
<protein>
    <recommendedName>
        <fullName evidence="5">Enterobactin synthase component D</fullName>
    </recommendedName>
    <alternativeName>
        <fullName evidence="8">4'-phosphopantetheinyl transferase EntD</fullName>
    </alternativeName>
    <alternativeName>
        <fullName evidence="9">Enterochelin synthase D</fullName>
    </alternativeName>
</protein>
<dbReference type="PANTHER" id="PTHR38096">
    <property type="entry name" value="ENTEROBACTIN SYNTHASE COMPONENT D"/>
    <property type="match status" value="1"/>
</dbReference>
<evidence type="ECO:0000256" key="10">
    <source>
        <dbReference type="ARBA" id="ARBA00049176"/>
    </source>
</evidence>
<dbReference type="InterPro" id="IPR003542">
    <property type="entry name" value="Enbac_synth_compD-like"/>
</dbReference>
<feature type="binding site" evidence="13">
    <location>
        <position position="120"/>
    </location>
    <ligand>
        <name>Mg(2+)</name>
        <dbReference type="ChEBI" id="CHEBI:18420"/>
    </ligand>
</feature>
<feature type="binding site" evidence="12">
    <location>
        <position position="169"/>
    </location>
    <ligand>
        <name>CoA</name>
        <dbReference type="ChEBI" id="CHEBI:57287"/>
    </ligand>
</feature>
<evidence type="ECO:0000313" key="16">
    <source>
        <dbReference type="EMBL" id="RWX53618.1"/>
    </source>
</evidence>
<dbReference type="AlphaFoldDB" id="A0A444JKV7"/>
<dbReference type="InterPro" id="IPR008278">
    <property type="entry name" value="4-PPantetheinyl_Trfase_dom"/>
</dbReference>
<evidence type="ECO:0000256" key="12">
    <source>
        <dbReference type="PIRSR" id="PIRSR603542-1"/>
    </source>
</evidence>
<feature type="binding site" evidence="12">
    <location>
        <position position="61"/>
    </location>
    <ligand>
        <name>CoA</name>
        <dbReference type="ChEBI" id="CHEBI:57287"/>
    </ligand>
</feature>
<dbReference type="PRINTS" id="PR01399">
    <property type="entry name" value="ENTSNTHTASED"/>
</dbReference>
<dbReference type="InterPro" id="IPR037143">
    <property type="entry name" value="4-PPantetheinyl_Trfase_dom_sf"/>
</dbReference>
<evidence type="ECO:0000256" key="4">
    <source>
        <dbReference type="ARBA" id="ARBA00011503"/>
    </source>
</evidence>
<comment type="caution">
    <text evidence="16">The sequence shown here is derived from an EMBL/GenBank/DDBJ whole genome shotgun (WGS) entry which is preliminary data.</text>
</comment>
<evidence type="ECO:0000259" key="15">
    <source>
        <dbReference type="Pfam" id="PF17837"/>
    </source>
</evidence>
<comment type="catalytic activity">
    <reaction evidence="10">
        <text>apo-[aryl-carrier protein] + CoA = holo-[aryl-carrier protein] + adenosine 3',5'-bisphosphate + H(+)</text>
        <dbReference type="Rhea" id="RHEA:48404"/>
        <dbReference type="Rhea" id="RHEA-COMP:15903"/>
        <dbReference type="Rhea" id="RHEA-COMP:17557"/>
        <dbReference type="ChEBI" id="CHEBI:15378"/>
        <dbReference type="ChEBI" id="CHEBI:29999"/>
        <dbReference type="ChEBI" id="CHEBI:57287"/>
        <dbReference type="ChEBI" id="CHEBI:58343"/>
        <dbReference type="ChEBI" id="CHEBI:64479"/>
    </reaction>
</comment>
<dbReference type="EMBL" id="RJLM01000012">
    <property type="protein sequence ID" value="RWX53618.1"/>
    <property type="molecule type" value="Genomic_DNA"/>
</dbReference>
<dbReference type="UniPathway" id="UPA00017"/>
<feature type="binding site" evidence="12">
    <location>
        <position position="53"/>
    </location>
    <ligand>
        <name>CoA</name>
        <dbReference type="ChEBI" id="CHEBI:57287"/>
    </ligand>
</feature>
<dbReference type="Proteomes" id="UP000287563">
    <property type="component" value="Unassembled WGS sequence"/>
</dbReference>
<evidence type="ECO:0000256" key="6">
    <source>
        <dbReference type="ARBA" id="ARBA00022679"/>
    </source>
</evidence>
<evidence type="ECO:0000259" key="14">
    <source>
        <dbReference type="Pfam" id="PF01648"/>
    </source>
</evidence>
<dbReference type="RefSeq" id="WP_128785719.1">
    <property type="nucleotide sequence ID" value="NZ_JAKJSG010000031.1"/>
</dbReference>
<feature type="domain" description="4'-phosphopantetheinyl transferase" evidence="14">
    <location>
        <begin position="116"/>
        <end position="201"/>
    </location>
</feature>
<keyword evidence="6 16" id="KW-0808">Transferase</keyword>
<organism evidence="16 17">
    <name type="scientific">Photobacterium chitinilyticum</name>
    <dbReference type="NCBI Taxonomy" id="2485123"/>
    <lineage>
        <taxon>Bacteria</taxon>
        <taxon>Pseudomonadati</taxon>
        <taxon>Pseudomonadota</taxon>
        <taxon>Gammaproteobacteria</taxon>
        <taxon>Vibrionales</taxon>
        <taxon>Vibrionaceae</taxon>
        <taxon>Photobacterium</taxon>
    </lineage>
</organism>
<dbReference type="GO" id="GO:0000287">
    <property type="term" value="F:magnesium ion binding"/>
    <property type="evidence" value="ECO:0007669"/>
    <property type="project" value="InterPro"/>
</dbReference>
<evidence type="ECO:0000256" key="3">
    <source>
        <dbReference type="ARBA" id="ARBA00008342"/>
    </source>
</evidence>
<feature type="domain" description="4'-phosphopantetheinyl transferase N-terminal" evidence="15">
    <location>
        <begin position="46"/>
        <end position="107"/>
    </location>
</feature>
<comment type="function">
    <text evidence="1">Involved in the biosynthesis of the siderophore enterobactin (enterochelin), which is a macrocyclic trimeric lactone of N-(2,3-dihydroxybenzoyl)-serine. The serine trilactone serves as a scaffolding for the three catechol functionalities that provide hexadentate coordination for the tightly ligated iron(2+) atoms. Plays an essential role in the assembly of the enterobactin by catalyzing the transfer of the 4'-phosphopantetheine (Ppant) moiety from coenzyme A to the apo-domains of both EntB (ArCP domain) and EntF (PCP domain) to yield their holo-forms which make them competent for the activation of 2,3-dihydroxybenzoate (DHB) and L-serine, respectively.</text>
</comment>
<dbReference type="GO" id="GO:0009366">
    <property type="term" value="C:enterobactin synthetase complex"/>
    <property type="evidence" value="ECO:0007669"/>
    <property type="project" value="InterPro"/>
</dbReference>